<proteinExistence type="predicted"/>
<accession>A0AC61MSV8</accession>
<gene>
    <name evidence="1" type="ORF">JFY71_04425</name>
</gene>
<name>A0AC61MSV8_9FIRM</name>
<dbReference type="EMBL" id="CP066744">
    <property type="protein sequence ID" value="QQK08784.1"/>
    <property type="molecule type" value="Genomic_DNA"/>
</dbReference>
<reference evidence="1 2" key="1">
    <citation type="journal article" date="2022" name="Int. J. Syst. Evol. Microbiol.">
        <title>Miniphocaeibacter halophilus sp. nov., an ammonium-tolerant acetate-producing bacterium isolated from a biogas system.</title>
        <authorList>
            <person name="Schnurer A."/>
            <person name="Singh A."/>
            <person name="Bi S."/>
            <person name="Qiao W."/>
            <person name="Westerholm M."/>
        </authorList>
    </citation>
    <scope>NUCLEOTIDE SEQUENCE [LARGE SCALE GENOMIC DNA]</scope>
    <source>
        <strain evidence="1 2">AMB_01</strain>
    </source>
</reference>
<keyword evidence="2" id="KW-1185">Reference proteome</keyword>
<evidence type="ECO:0000313" key="1">
    <source>
        <dbReference type="EMBL" id="QQK08784.1"/>
    </source>
</evidence>
<organism evidence="1 2">
    <name type="scientific">Miniphocaeibacter halophilus</name>
    <dbReference type="NCBI Taxonomy" id="2931922"/>
    <lineage>
        <taxon>Bacteria</taxon>
        <taxon>Bacillati</taxon>
        <taxon>Bacillota</taxon>
        <taxon>Tissierellia</taxon>
        <taxon>Tissierellales</taxon>
        <taxon>Peptoniphilaceae</taxon>
        <taxon>Miniphocaeibacter</taxon>
    </lineage>
</organism>
<dbReference type="Proteomes" id="UP000595814">
    <property type="component" value="Chromosome"/>
</dbReference>
<sequence length="671" mass="77917">MKKKLYKLISLLLVVSMFFTACNKKESNEETKGEELGERPRLEDDFYEYVNYDWLKNNEIPADKASIGYMEQIQENIDANLKEELDKLLKVENIEDPIKNEMIKLYKMLLDFDNIDKLGTKPLEPYLKDIEKIQTIEDLNNSLIDWQNGLNIQNTILEFSIDTNTKDVTKKSIYLGFASSMLPDKSLYEKDNEQGEQILELYKEAMSKVLTKFGLNEKDAERKVENMLAVDRRIAESELTAEEYSDDEKSYNLVSKEDLESKYKSSLDLVRIMKETMPVESDSIEVTDINMLSNLDKIFDPEKLEETKDWLYVSTIISKKQLLPNDIRGIMIEFENTISGTVPKENEREEAVFKIINDTFGFALGEIYVENNFSQKAKEDVEEMTKNIIEKYKERLKNNEWLSEETKAGALKKLDSMAIKIGYPEKLPEYYSLYKIDENKDIIENMALLGKVDKEYSIAKFDEPVDRSEWEMKPQELNAYYSPSSNDINFPAGILQAPFYSLEQTVSENYGGIGVVIGHEMSHAFDTNGSLYDEIGNMRNWWTEKDYEEFQKKADKVIESFDGLDYMGEKINGKLTVSENIADLSGIAVSLEVAKTEKDFNAKEYFENYANIWAGKTRPELIKIQLATDEHSPNKARVNNQVVNFDEFFETYNIKKGDKMWREKEDRLSVW</sequence>
<evidence type="ECO:0000313" key="2">
    <source>
        <dbReference type="Proteomes" id="UP000595814"/>
    </source>
</evidence>
<protein>
    <submittedName>
        <fullName evidence="1">M13 family metallopeptidase</fullName>
    </submittedName>
</protein>